<dbReference type="InterPro" id="IPR023562">
    <property type="entry name" value="ClpP/TepA"/>
</dbReference>
<dbReference type="Pfam" id="PF00574">
    <property type="entry name" value="CLP_protease"/>
    <property type="match status" value="1"/>
</dbReference>
<name>A0A481YPP0_9ARAE</name>
<dbReference type="SUPFAM" id="SSF52096">
    <property type="entry name" value="ClpP/crotonase"/>
    <property type="match status" value="1"/>
</dbReference>
<keyword evidence="8" id="KW-0150">Chloroplast</keyword>
<dbReference type="GeneID" id="39710615"/>
<dbReference type="PROSITE" id="PS00382">
    <property type="entry name" value="CLP_PROTEASE_HIS"/>
    <property type="match status" value="1"/>
</dbReference>
<dbReference type="EMBL" id="MK327551">
    <property type="protein sequence ID" value="QBK84076.1"/>
    <property type="molecule type" value="Genomic_DNA"/>
</dbReference>
<accession>A0A481YPP0</accession>
<reference evidence="8" key="1">
    <citation type="submission" date="2018-12" db="EMBL/GenBank/DDBJ databases">
        <title>Complete chloroplast genome sequence of Alstroemeria sp.</title>
        <authorList>
            <person name="Park T.-H."/>
            <person name="Kim J.-B."/>
        </authorList>
    </citation>
    <scope>NUCLEOTIDE SEQUENCE</scope>
</reference>
<keyword evidence="3" id="KW-0378">Hydrolase</keyword>
<dbReference type="Gene3D" id="3.90.226.10">
    <property type="entry name" value="2-enoyl-CoA Hydratase, Chain A, domain 1"/>
    <property type="match status" value="1"/>
</dbReference>
<gene>
    <name evidence="8" type="primary">clpP</name>
</gene>
<organism evidence="8">
    <name type="scientific">Zantedeschia hybrid cultivar</name>
    <dbReference type="NCBI Taxonomy" id="278654"/>
    <lineage>
        <taxon>Eukaryota</taxon>
        <taxon>Viridiplantae</taxon>
        <taxon>Streptophyta</taxon>
        <taxon>Embryophyta</taxon>
        <taxon>Tracheophyta</taxon>
        <taxon>Spermatophyta</taxon>
        <taxon>Magnoliopsida</taxon>
        <taxon>Liliopsida</taxon>
        <taxon>Araceae</taxon>
        <taxon>Philodendroideae</taxon>
        <taxon>Zantedeschieae</taxon>
        <taxon>Zantedeschia</taxon>
    </lineage>
</organism>
<keyword evidence="2" id="KW-0645">Protease</keyword>
<evidence type="ECO:0000256" key="3">
    <source>
        <dbReference type="ARBA" id="ARBA00022801"/>
    </source>
</evidence>
<dbReference type="RefSeq" id="YP_009582454.1">
    <property type="nucleotide sequence ID" value="NC_041553.1"/>
</dbReference>
<evidence type="ECO:0000256" key="4">
    <source>
        <dbReference type="ARBA" id="ARBA00022825"/>
    </source>
</evidence>
<evidence type="ECO:0000256" key="7">
    <source>
        <dbReference type="RuleBase" id="RU003567"/>
    </source>
</evidence>
<dbReference type="GO" id="GO:0009536">
    <property type="term" value="C:plastid"/>
    <property type="evidence" value="ECO:0007669"/>
    <property type="project" value="UniProtKB-ARBA"/>
</dbReference>
<dbReference type="InterPro" id="IPR001907">
    <property type="entry name" value="ClpP"/>
</dbReference>
<protein>
    <recommendedName>
        <fullName evidence="7">ATP-dependent Clp protease proteolytic subunit</fullName>
    </recommendedName>
</protein>
<evidence type="ECO:0000256" key="6">
    <source>
        <dbReference type="PROSITE-ProRule" id="PRU10086"/>
    </source>
</evidence>
<dbReference type="GO" id="GO:0006515">
    <property type="term" value="P:protein quality control for misfolded or incompletely synthesized proteins"/>
    <property type="evidence" value="ECO:0007669"/>
    <property type="project" value="TreeGrafter"/>
</dbReference>
<keyword evidence="8" id="KW-0934">Plastid</keyword>
<geneLocation type="chloroplast" evidence="8"/>
<keyword evidence="4" id="KW-0720">Serine protease</keyword>
<feature type="active site" evidence="6">
    <location>
        <position position="132"/>
    </location>
</feature>
<comment type="catalytic activity">
    <reaction evidence="5 6">
        <text>Hydrolysis of proteins to small peptides in the presence of ATP and magnesium. alpha-casein is the usual test substrate. In the absence of ATP, only oligopeptides shorter than five residues are hydrolyzed (such as succinyl-Leu-Tyr-|-NHMec, and Leu-Tyr-Leu-|-Tyr-Trp, in which cleavage of the -Tyr-|-Leu- and -Tyr-|-Trp bonds also occurs).</text>
        <dbReference type="EC" id="3.4.21.92"/>
    </reaction>
</comment>
<dbReference type="PANTHER" id="PTHR10381">
    <property type="entry name" value="ATP-DEPENDENT CLP PROTEASE PROTEOLYTIC SUBUNIT"/>
    <property type="match status" value="1"/>
</dbReference>
<comment type="similarity">
    <text evidence="1 7">Belongs to the peptidase S14 family.</text>
</comment>
<sequence>MPVGIPKIPYVVIQDKDKDGKEDETWVEIFDILSRERILFLGSKIDSELANEITGLFMYLNLENPHKKFHLFINSPGGSVMGGVSIFDSISYVKSAVHTTCIGRAASIASLILSGGTPGERTAFPHARIMIHQPLSTFFDGNPIIHTREINEVLALRDMIVHMYMGTTLQSHMQLLNDLERDEFMSTQDAIFYGLIDSVSQDPFACIDMERIRYDINAIKRDDGDTPSTSAFGVGDNFP</sequence>
<dbReference type="GO" id="GO:0004252">
    <property type="term" value="F:serine-type endopeptidase activity"/>
    <property type="evidence" value="ECO:0007669"/>
    <property type="project" value="UniProtKB-EC"/>
</dbReference>
<dbReference type="AlphaFoldDB" id="A0A481YPP0"/>
<proteinExistence type="inferred from homology"/>
<evidence type="ECO:0000256" key="5">
    <source>
        <dbReference type="ARBA" id="ARBA00034021"/>
    </source>
</evidence>
<dbReference type="CDD" id="cd07017">
    <property type="entry name" value="S14_ClpP_2"/>
    <property type="match status" value="1"/>
</dbReference>
<dbReference type="PANTHER" id="PTHR10381:SF73">
    <property type="entry name" value="ATP-DEPENDENT CLP PROTEASE PROTEOLYTIC SUBUNIT"/>
    <property type="match status" value="1"/>
</dbReference>
<evidence type="ECO:0000313" key="8">
    <source>
        <dbReference type="EMBL" id="QBK84076.1"/>
    </source>
</evidence>
<dbReference type="InterPro" id="IPR033135">
    <property type="entry name" value="ClpP_His_AS"/>
</dbReference>
<evidence type="ECO:0000256" key="2">
    <source>
        <dbReference type="ARBA" id="ARBA00022670"/>
    </source>
</evidence>
<dbReference type="PRINTS" id="PR00127">
    <property type="entry name" value="CLPPROTEASEP"/>
</dbReference>
<dbReference type="GO" id="GO:0004176">
    <property type="term" value="F:ATP-dependent peptidase activity"/>
    <property type="evidence" value="ECO:0007669"/>
    <property type="project" value="InterPro"/>
</dbReference>
<dbReference type="GO" id="GO:0051117">
    <property type="term" value="F:ATPase binding"/>
    <property type="evidence" value="ECO:0007669"/>
    <property type="project" value="TreeGrafter"/>
</dbReference>
<evidence type="ECO:0000256" key="1">
    <source>
        <dbReference type="ARBA" id="ARBA00007039"/>
    </source>
</evidence>
<dbReference type="InterPro" id="IPR029045">
    <property type="entry name" value="ClpP/crotonase-like_dom_sf"/>
</dbReference>
<dbReference type="GO" id="GO:0009368">
    <property type="term" value="C:endopeptidase Clp complex"/>
    <property type="evidence" value="ECO:0007669"/>
    <property type="project" value="TreeGrafter"/>
</dbReference>